<protein>
    <submittedName>
        <fullName evidence="1">Uncharacterized protein</fullName>
    </submittedName>
</protein>
<accession>A0ACB8XHV3</accession>
<reference evidence="1 2" key="2">
    <citation type="journal article" date="2022" name="Mol. Ecol. Resour.">
        <title>The genomes of chicory, endive, great burdock and yacon provide insights into Asteraceae paleo-polyploidization history and plant inulin production.</title>
        <authorList>
            <person name="Fan W."/>
            <person name="Wang S."/>
            <person name="Wang H."/>
            <person name="Wang A."/>
            <person name="Jiang F."/>
            <person name="Liu H."/>
            <person name="Zhao H."/>
            <person name="Xu D."/>
            <person name="Zhang Y."/>
        </authorList>
    </citation>
    <scope>NUCLEOTIDE SEQUENCE [LARGE SCALE GENOMIC DNA]</scope>
    <source>
        <strain evidence="2">cv. Niubang</strain>
    </source>
</reference>
<evidence type="ECO:0000313" key="2">
    <source>
        <dbReference type="Proteomes" id="UP001055879"/>
    </source>
</evidence>
<comment type="caution">
    <text evidence="1">The sequence shown here is derived from an EMBL/GenBank/DDBJ whole genome shotgun (WGS) entry which is preliminary data.</text>
</comment>
<organism evidence="1 2">
    <name type="scientific">Arctium lappa</name>
    <name type="common">Greater burdock</name>
    <name type="synonym">Lappa major</name>
    <dbReference type="NCBI Taxonomy" id="4217"/>
    <lineage>
        <taxon>Eukaryota</taxon>
        <taxon>Viridiplantae</taxon>
        <taxon>Streptophyta</taxon>
        <taxon>Embryophyta</taxon>
        <taxon>Tracheophyta</taxon>
        <taxon>Spermatophyta</taxon>
        <taxon>Magnoliopsida</taxon>
        <taxon>eudicotyledons</taxon>
        <taxon>Gunneridae</taxon>
        <taxon>Pentapetalae</taxon>
        <taxon>asterids</taxon>
        <taxon>campanulids</taxon>
        <taxon>Asterales</taxon>
        <taxon>Asteraceae</taxon>
        <taxon>Carduoideae</taxon>
        <taxon>Cardueae</taxon>
        <taxon>Arctiinae</taxon>
        <taxon>Arctium</taxon>
    </lineage>
</organism>
<dbReference type="Proteomes" id="UP001055879">
    <property type="component" value="Linkage Group LG17"/>
</dbReference>
<sequence>MLLEVHANASDMLRGQQTATVFESLTSGEIPSGRGLNQETSLTRVGDTLWGSHYGTLVSVIALFPSVIDVLQMIGEDGSTSEQKSEARLLSNSLHSFDFVFCLHFMKLILGITNELSQALQKKDQDIVNSMELVGVCKHQLQKTRVENDRWDSLLNQVAMVCERHDIDVCNMDEMFLLPGRLRRKAPQMTNLHYYRVELFYAVIDLQLMELENRFNETNTDLLISMACLNPRDSFAAFDKSKLIHLAHFYPDDFSDFELLILDDQLETYIVDMRMTSKFSNLKGISDLAQKMVESKRDKVFTLVYLLIKLAMILPVATATVERTFSAMNVVKNRLRNRMGDQWMNDCLVTYIEKDVFAELVNEDIIDKFQKMKTRRGHC</sequence>
<keyword evidence="2" id="KW-1185">Reference proteome</keyword>
<gene>
    <name evidence="1" type="ORF">L6452_41869</name>
</gene>
<evidence type="ECO:0000313" key="1">
    <source>
        <dbReference type="EMBL" id="KAI3666831.1"/>
    </source>
</evidence>
<proteinExistence type="predicted"/>
<dbReference type="EMBL" id="CM042063">
    <property type="protein sequence ID" value="KAI3666831.1"/>
    <property type="molecule type" value="Genomic_DNA"/>
</dbReference>
<reference evidence="2" key="1">
    <citation type="journal article" date="2022" name="Mol. Ecol. Resour.">
        <title>The genomes of chicory, endive, great burdock and yacon provide insights into Asteraceae palaeo-polyploidization history and plant inulin production.</title>
        <authorList>
            <person name="Fan W."/>
            <person name="Wang S."/>
            <person name="Wang H."/>
            <person name="Wang A."/>
            <person name="Jiang F."/>
            <person name="Liu H."/>
            <person name="Zhao H."/>
            <person name="Xu D."/>
            <person name="Zhang Y."/>
        </authorList>
    </citation>
    <scope>NUCLEOTIDE SEQUENCE [LARGE SCALE GENOMIC DNA]</scope>
    <source>
        <strain evidence="2">cv. Niubang</strain>
    </source>
</reference>
<name>A0ACB8XHV3_ARCLA</name>